<name>A0A2C6C8Y0_FUSNP</name>
<evidence type="ECO:0000313" key="2">
    <source>
        <dbReference type="Proteomes" id="UP000221852"/>
    </source>
</evidence>
<gene>
    <name evidence="1" type="ORF">CBG59_12530</name>
</gene>
<accession>A0A2C6C8Y0</accession>
<dbReference type="EMBL" id="NIRQ01000001">
    <property type="protein sequence ID" value="PHI14408.1"/>
    <property type="molecule type" value="Genomic_DNA"/>
</dbReference>
<dbReference type="Proteomes" id="UP000221852">
    <property type="component" value="Unassembled WGS sequence"/>
</dbReference>
<sequence>MKKILLLVMFLCVVGCGKYIDQFKSNTQEDKSFISEVLANRYKNIYKDNEEDLISNIVLYQMYLKEKGENIEYLNADQIIDKIQIRVNRTDIPTISNLPFEVTPDLKGFIEVIGKNINENGVPEYYRFSVVMYYPYDKELSIDVEFLAEFLEKNFSEGEVATYRELMQITPGKHIKL</sequence>
<evidence type="ECO:0000313" key="1">
    <source>
        <dbReference type="EMBL" id="PHI14408.1"/>
    </source>
</evidence>
<reference evidence="1 2" key="1">
    <citation type="submission" date="2017-06" db="EMBL/GenBank/DDBJ databases">
        <title>Draft genome sequence of Fusobacterium nucleatum subsp. polymorphum KCOM 1330 (=ChDC F330).</title>
        <authorList>
            <person name="Kook J.-K."/>
            <person name="Park S.-N."/>
            <person name="Lim Y.K."/>
            <person name="Roh H."/>
        </authorList>
    </citation>
    <scope>NUCLEOTIDE SEQUENCE [LARGE SCALE GENOMIC DNA]</scope>
    <source>
        <strain evidence="2">KCOM 1330 (ChDC F330)</strain>
    </source>
</reference>
<proteinExistence type="predicted"/>
<protein>
    <submittedName>
        <fullName evidence="1">Uncharacterized protein</fullName>
    </submittedName>
</protein>
<dbReference type="AlphaFoldDB" id="A0A2C6C8Y0"/>
<comment type="caution">
    <text evidence="1">The sequence shown here is derived from an EMBL/GenBank/DDBJ whole genome shotgun (WGS) entry which is preliminary data.</text>
</comment>
<dbReference type="RefSeq" id="WP_098982758.1">
    <property type="nucleotide sequence ID" value="NZ_CP077116.1"/>
</dbReference>
<organism evidence="1 2">
    <name type="scientific">Fusobacterium nucleatum subsp. polymorphum</name>
    <name type="common">Fusobacterium polymorphum</name>
    <dbReference type="NCBI Taxonomy" id="76857"/>
    <lineage>
        <taxon>Bacteria</taxon>
        <taxon>Fusobacteriati</taxon>
        <taxon>Fusobacteriota</taxon>
        <taxon>Fusobacteriia</taxon>
        <taxon>Fusobacteriales</taxon>
        <taxon>Fusobacteriaceae</taxon>
        <taxon>Fusobacterium</taxon>
    </lineage>
</organism>